<feature type="compositionally biased region" description="Polar residues" evidence="5">
    <location>
        <begin position="46"/>
        <end position="55"/>
    </location>
</feature>
<dbReference type="OrthoDB" id="2593073at2759"/>
<feature type="compositionally biased region" description="Low complexity" evidence="5">
    <location>
        <begin position="59"/>
        <end position="70"/>
    </location>
</feature>
<gene>
    <name evidence="7" type="ORF">INT46_009106</name>
</gene>
<dbReference type="PANTHER" id="PTHR40621:SF6">
    <property type="entry name" value="AP-1-LIKE TRANSCRIPTION FACTOR YAP1-RELATED"/>
    <property type="match status" value="1"/>
</dbReference>
<dbReference type="Proteomes" id="UP000650833">
    <property type="component" value="Unassembled WGS sequence"/>
</dbReference>
<evidence type="ECO:0000313" key="7">
    <source>
        <dbReference type="EMBL" id="KAG2197634.1"/>
    </source>
</evidence>
<dbReference type="PROSITE" id="PS00036">
    <property type="entry name" value="BZIP_BASIC"/>
    <property type="match status" value="1"/>
</dbReference>
<evidence type="ECO:0000256" key="4">
    <source>
        <dbReference type="SAM" id="Coils"/>
    </source>
</evidence>
<evidence type="ECO:0000256" key="2">
    <source>
        <dbReference type="ARBA" id="ARBA00004496"/>
    </source>
</evidence>
<feature type="compositionally biased region" description="Polar residues" evidence="5">
    <location>
        <begin position="1"/>
        <end position="11"/>
    </location>
</feature>
<feature type="domain" description="BZIP" evidence="6">
    <location>
        <begin position="75"/>
        <end position="112"/>
    </location>
</feature>
<dbReference type="InterPro" id="IPR046347">
    <property type="entry name" value="bZIP_sf"/>
</dbReference>
<feature type="region of interest" description="Disordered" evidence="5">
    <location>
        <begin position="143"/>
        <end position="201"/>
    </location>
</feature>
<comment type="caution">
    <text evidence="7">The sequence shown here is derived from an EMBL/GenBank/DDBJ whole genome shotgun (WGS) entry which is preliminary data.</text>
</comment>
<evidence type="ECO:0000313" key="8">
    <source>
        <dbReference type="Proteomes" id="UP000650833"/>
    </source>
</evidence>
<evidence type="ECO:0000259" key="6">
    <source>
        <dbReference type="PROSITE" id="PS50217"/>
    </source>
</evidence>
<dbReference type="AlphaFoldDB" id="A0A8H7V119"/>
<dbReference type="Pfam" id="PF08601">
    <property type="entry name" value="PAP1"/>
    <property type="match status" value="1"/>
</dbReference>
<protein>
    <recommendedName>
        <fullName evidence="6">BZIP domain-containing protein</fullName>
    </recommendedName>
</protein>
<evidence type="ECO:0000256" key="1">
    <source>
        <dbReference type="ARBA" id="ARBA00004123"/>
    </source>
</evidence>
<dbReference type="Gene3D" id="1.20.5.170">
    <property type="match status" value="1"/>
</dbReference>
<dbReference type="SUPFAM" id="SSF57959">
    <property type="entry name" value="Leucine zipper domain"/>
    <property type="match status" value="1"/>
</dbReference>
<dbReference type="GO" id="GO:0033554">
    <property type="term" value="P:cellular response to stress"/>
    <property type="evidence" value="ECO:0007669"/>
    <property type="project" value="UniProtKB-ARBA"/>
</dbReference>
<dbReference type="SMART" id="SM00338">
    <property type="entry name" value="BRLZ"/>
    <property type="match status" value="1"/>
</dbReference>
<organism evidence="7 8">
    <name type="scientific">Mucor plumbeus</name>
    <dbReference type="NCBI Taxonomy" id="97098"/>
    <lineage>
        <taxon>Eukaryota</taxon>
        <taxon>Fungi</taxon>
        <taxon>Fungi incertae sedis</taxon>
        <taxon>Mucoromycota</taxon>
        <taxon>Mucoromycotina</taxon>
        <taxon>Mucoromycetes</taxon>
        <taxon>Mucorales</taxon>
        <taxon>Mucorineae</taxon>
        <taxon>Mucoraceae</taxon>
        <taxon>Mucor</taxon>
    </lineage>
</organism>
<dbReference type="GO" id="GO:0001228">
    <property type="term" value="F:DNA-binding transcription activator activity, RNA polymerase II-specific"/>
    <property type="evidence" value="ECO:0007669"/>
    <property type="project" value="TreeGrafter"/>
</dbReference>
<proteinExistence type="predicted"/>
<name>A0A8H7V119_9FUNG</name>
<dbReference type="Gene3D" id="1.10.238.100">
    <property type="entry name" value="YAP1 redox domain. Chain B"/>
    <property type="match status" value="1"/>
</dbReference>
<reference evidence="7" key="1">
    <citation type="submission" date="2020-12" db="EMBL/GenBank/DDBJ databases">
        <title>Metabolic potential, ecology and presence of endohyphal bacteria is reflected in genomic diversity of Mucoromycotina.</title>
        <authorList>
            <person name="Muszewska A."/>
            <person name="Okrasinska A."/>
            <person name="Steczkiewicz K."/>
            <person name="Drgas O."/>
            <person name="Orlowska M."/>
            <person name="Perlinska-Lenart U."/>
            <person name="Aleksandrzak-Piekarczyk T."/>
            <person name="Szatraj K."/>
            <person name="Zielenkiewicz U."/>
            <person name="Pilsyk S."/>
            <person name="Malc E."/>
            <person name="Mieczkowski P."/>
            <person name="Kruszewska J.S."/>
            <person name="Biernat P."/>
            <person name="Pawlowska J."/>
        </authorList>
    </citation>
    <scope>NUCLEOTIDE SEQUENCE</scope>
    <source>
        <strain evidence="7">CBS 226.32</strain>
    </source>
</reference>
<dbReference type="CDD" id="cd14688">
    <property type="entry name" value="bZIP_YAP"/>
    <property type="match status" value="1"/>
</dbReference>
<dbReference type="EMBL" id="JAEPRC010000422">
    <property type="protein sequence ID" value="KAG2197634.1"/>
    <property type="molecule type" value="Genomic_DNA"/>
</dbReference>
<sequence>MAQHQQLNQKPPQLASYRAIAPSIAPPNILPRPEVFEIEKRKWNDANHSGLTMNKIQRRGSGSSQGSNNSTSLAADQRKRRKEQNRAAQRAFRERKERYVQELEDKIKEIEAAHALKVSQLEKENLDLKTAMKDMQNELYKFKGSSSTSSNSNSIISLPPLPSSTSPVAVPVAKERSPPYSDTRSPVISATSTPNTSPVATTPRVASSAVACIRDKDGVSFCERLKEEVCSNAYDRLLTEPLFDAQGYLNETVASHPVPIVTSSTKERSKTDVFNELEQFLTENFSPTTDSVSNTSNSVDLISCSEVWQRVAKHPMFEQFNTDELCDELRRRAKCSRTGPVFEEYEVKEVLDLMVSKVKSS</sequence>
<evidence type="ECO:0000256" key="3">
    <source>
        <dbReference type="ARBA" id="ARBA00023242"/>
    </source>
</evidence>
<keyword evidence="3" id="KW-0539">Nucleus</keyword>
<dbReference type="PANTHER" id="PTHR40621">
    <property type="entry name" value="TRANSCRIPTION FACTOR KAPC-RELATED"/>
    <property type="match status" value="1"/>
</dbReference>
<dbReference type="GO" id="GO:0005737">
    <property type="term" value="C:cytoplasm"/>
    <property type="evidence" value="ECO:0007669"/>
    <property type="project" value="UniProtKB-SubCell"/>
</dbReference>
<dbReference type="Pfam" id="PF00170">
    <property type="entry name" value="bZIP_1"/>
    <property type="match status" value="1"/>
</dbReference>
<dbReference type="SUPFAM" id="SSF111430">
    <property type="entry name" value="YAP1 redox domain"/>
    <property type="match status" value="1"/>
</dbReference>
<feature type="region of interest" description="Disordered" evidence="5">
    <location>
        <begin position="41"/>
        <end position="93"/>
    </location>
</feature>
<feature type="region of interest" description="Disordered" evidence="5">
    <location>
        <begin position="1"/>
        <end position="29"/>
    </location>
</feature>
<dbReference type="InterPro" id="IPR013910">
    <property type="entry name" value="TF_PAP1"/>
</dbReference>
<dbReference type="InterPro" id="IPR050936">
    <property type="entry name" value="AP-1-like"/>
</dbReference>
<feature type="compositionally biased region" description="Low complexity" evidence="5">
    <location>
        <begin position="145"/>
        <end position="167"/>
    </location>
</feature>
<evidence type="ECO:0000256" key="5">
    <source>
        <dbReference type="SAM" id="MobiDB-lite"/>
    </source>
</evidence>
<dbReference type="GO" id="GO:0090575">
    <property type="term" value="C:RNA polymerase II transcription regulator complex"/>
    <property type="evidence" value="ECO:0007669"/>
    <property type="project" value="TreeGrafter"/>
</dbReference>
<dbReference type="InterPro" id="IPR004827">
    <property type="entry name" value="bZIP"/>
</dbReference>
<feature type="coiled-coil region" evidence="4">
    <location>
        <begin position="93"/>
        <end position="138"/>
    </location>
</feature>
<feature type="compositionally biased region" description="Polar residues" evidence="5">
    <location>
        <begin position="180"/>
        <end position="200"/>
    </location>
</feature>
<accession>A0A8H7V119</accession>
<dbReference type="InterPro" id="IPR023167">
    <property type="entry name" value="Yap1_redox_dom_sf"/>
</dbReference>
<dbReference type="GO" id="GO:0000976">
    <property type="term" value="F:transcription cis-regulatory region binding"/>
    <property type="evidence" value="ECO:0007669"/>
    <property type="project" value="InterPro"/>
</dbReference>
<keyword evidence="4" id="KW-0175">Coiled coil</keyword>
<comment type="subcellular location">
    <subcellularLocation>
        <location evidence="2">Cytoplasm</location>
    </subcellularLocation>
    <subcellularLocation>
        <location evidence="1">Nucleus</location>
    </subcellularLocation>
</comment>
<keyword evidence="8" id="KW-1185">Reference proteome</keyword>
<dbReference type="PROSITE" id="PS50217">
    <property type="entry name" value="BZIP"/>
    <property type="match status" value="1"/>
</dbReference>